<reference evidence="7 8" key="1">
    <citation type="submission" date="2018-03" db="EMBL/GenBank/DDBJ databases">
        <title>Bioinformatic expansion and discovery of thiopeptide antibiotics.</title>
        <authorList>
            <person name="Schwalen C.J."/>
            <person name="Hudson G.A."/>
            <person name="Mitchell D.A."/>
        </authorList>
    </citation>
    <scope>NUCLEOTIDE SEQUENCE [LARGE SCALE GENOMIC DNA]</scope>
    <source>
        <strain evidence="7 8">NRRL 8041</strain>
    </source>
</reference>
<dbReference type="GO" id="GO:0003677">
    <property type="term" value="F:DNA binding"/>
    <property type="evidence" value="ECO:0007669"/>
    <property type="project" value="UniProtKB-KW"/>
</dbReference>
<keyword evidence="2" id="KW-0238">DNA-binding</keyword>
<keyword evidence="3" id="KW-0804">Transcription</keyword>
<gene>
    <name evidence="7" type="ORF">C7C45_23795</name>
</gene>
<evidence type="ECO:0000256" key="2">
    <source>
        <dbReference type="ARBA" id="ARBA00023125"/>
    </source>
</evidence>
<dbReference type="Pfam" id="PF09339">
    <property type="entry name" value="HTH_IclR"/>
    <property type="match status" value="1"/>
</dbReference>
<dbReference type="OrthoDB" id="3730822at2"/>
<proteinExistence type="predicted"/>
<evidence type="ECO:0000313" key="7">
    <source>
        <dbReference type="EMBL" id="PYC66912.1"/>
    </source>
</evidence>
<dbReference type="EMBL" id="PYBV01000030">
    <property type="protein sequence ID" value="PYC66912.1"/>
    <property type="molecule type" value="Genomic_DNA"/>
</dbReference>
<evidence type="ECO:0000259" key="6">
    <source>
        <dbReference type="PROSITE" id="PS51078"/>
    </source>
</evidence>
<dbReference type="SUPFAM" id="SSF46785">
    <property type="entry name" value="Winged helix' DNA-binding domain"/>
    <property type="match status" value="1"/>
</dbReference>
<dbReference type="Pfam" id="PF01614">
    <property type="entry name" value="IclR_C"/>
    <property type="match status" value="1"/>
</dbReference>
<feature type="domain" description="HTH iclR-type" evidence="5">
    <location>
        <begin position="36"/>
        <end position="95"/>
    </location>
</feature>
<evidence type="ECO:0000256" key="4">
    <source>
        <dbReference type="SAM" id="MobiDB-lite"/>
    </source>
</evidence>
<dbReference type="GO" id="GO:0045892">
    <property type="term" value="P:negative regulation of DNA-templated transcription"/>
    <property type="evidence" value="ECO:0007669"/>
    <property type="project" value="TreeGrafter"/>
</dbReference>
<keyword evidence="8" id="KW-1185">Reference proteome</keyword>
<dbReference type="InterPro" id="IPR014757">
    <property type="entry name" value="Tscrpt_reg_IclR_C"/>
</dbReference>
<dbReference type="GO" id="GO:0003700">
    <property type="term" value="F:DNA-binding transcription factor activity"/>
    <property type="evidence" value="ECO:0007669"/>
    <property type="project" value="TreeGrafter"/>
</dbReference>
<dbReference type="Gene3D" id="1.10.10.10">
    <property type="entry name" value="Winged helix-like DNA-binding domain superfamily/Winged helix DNA-binding domain"/>
    <property type="match status" value="1"/>
</dbReference>
<dbReference type="InterPro" id="IPR005471">
    <property type="entry name" value="Tscrpt_reg_IclR_N"/>
</dbReference>
<dbReference type="SUPFAM" id="SSF55781">
    <property type="entry name" value="GAF domain-like"/>
    <property type="match status" value="1"/>
</dbReference>
<feature type="domain" description="IclR-ED" evidence="6">
    <location>
        <begin position="96"/>
        <end position="281"/>
    </location>
</feature>
<dbReference type="InterPro" id="IPR036388">
    <property type="entry name" value="WH-like_DNA-bd_sf"/>
</dbReference>
<evidence type="ECO:0000256" key="1">
    <source>
        <dbReference type="ARBA" id="ARBA00023015"/>
    </source>
</evidence>
<dbReference type="PROSITE" id="PS51078">
    <property type="entry name" value="ICLR_ED"/>
    <property type="match status" value="1"/>
</dbReference>
<dbReference type="RefSeq" id="WP_110565914.1">
    <property type="nucleotide sequence ID" value="NZ_PYBV01000030.1"/>
</dbReference>
<dbReference type="PROSITE" id="PS51077">
    <property type="entry name" value="HTH_ICLR"/>
    <property type="match status" value="1"/>
</dbReference>
<dbReference type="Proteomes" id="UP000248333">
    <property type="component" value="Unassembled WGS sequence"/>
</dbReference>
<dbReference type="InterPro" id="IPR029016">
    <property type="entry name" value="GAF-like_dom_sf"/>
</dbReference>
<dbReference type="Gene3D" id="3.30.450.40">
    <property type="match status" value="1"/>
</dbReference>
<dbReference type="InterPro" id="IPR050707">
    <property type="entry name" value="HTH_MetabolicPath_Reg"/>
</dbReference>
<evidence type="ECO:0000313" key="8">
    <source>
        <dbReference type="Proteomes" id="UP000248333"/>
    </source>
</evidence>
<sequence>MCNGVKWRLRIASTILHILQRMRWRIRRARGDRALAQSIRRAIDLIRRSAEHPLSLTEAADVLGVHKSTALRILQTLESARFVRRTGAGTYVLGSGVIELSELALGSMDLRQFAAAHLRALQRETSHTVHLAQLTGDEIIYIDKVDSPAFDAVKLPSRVGRAVSIYASAVGKTILAYLPPEERHRLLSHVVFERFTATTFADHEALEAELARIRQHGWATDDGEHDAYVMCIAAPIRDSRGQVIAAASITAIEVIASLDKLKSNLPLLLETANRISYELGHTPASSASLDDSDDIGSTPADDRSTEPRTIGT</sequence>
<accession>A0A318NEA3</accession>
<dbReference type="PANTHER" id="PTHR30136:SF24">
    <property type="entry name" value="HTH-TYPE TRANSCRIPTIONAL REPRESSOR ALLR"/>
    <property type="match status" value="1"/>
</dbReference>
<protein>
    <submittedName>
        <fullName evidence="7">IclR family transcriptional regulator</fullName>
    </submittedName>
</protein>
<organism evidence="7 8">
    <name type="scientific">Micromonospora arborensis</name>
    <dbReference type="NCBI Taxonomy" id="2116518"/>
    <lineage>
        <taxon>Bacteria</taxon>
        <taxon>Bacillati</taxon>
        <taxon>Actinomycetota</taxon>
        <taxon>Actinomycetes</taxon>
        <taxon>Micromonosporales</taxon>
        <taxon>Micromonosporaceae</taxon>
        <taxon>Micromonospora</taxon>
    </lineage>
</organism>
<dbReference type="InterPro" id="IPR036390">
    <property type="entry name" value="WH_DNA-bd_sf"/>
</dbReference>
<dbReference type="PANTHER" id="PTHR30136">
    <property type="entry name" value="HELIX-TURN-HELIX TRANSCRIPTIONAL REGULATOR, ICLR FAMILY"/>
    <property type="match status" value="1"/>
</dbReference>
<comment type="caution">
    <text evidence="7">The sequence shown here is derived from an EMBL/GenBank/DDBJ whole genome shotgun (WGS) entry which is preliminary data.</text>
</comment>
<evidence type="ECO:0000259" key="5">
    <source>
        <dbReference type="PROSITE" id="PS51077"/>
    </source>
</evidence>
<dbReference type="SMART" id="SM00346">
    <property type="entry name" value="HTH_ICLR"/>
    <property type="match status" value="1"/>
</dbReference>
<dbReference type="AlphaFoldDB" id="A0A318NEA3"/>
<feature type="region of interest" description="Disordered" evidence="4">
    <location>
        <begin position="283"/>
        <end position="312"/>
    </location>
</feature>
<name>A0A318NEA3_9ACTN</name>
<evidence type="ECO:0000256" key="3">
    <source>
        <dbReference type="ARBA" id="ARBA00023163"/>
    </source>
</evidence>
<keyword evidence="1" id="KW-0805">Transcription regulation</keyword>